<accession>A0A3Q1INP1</accession>
<feature type="transmembrane region" description="Helical" evidence="9">
    <location>
        <begin position="18"/>
        <end position="39"/>
    </location>
</feature>
<feature type="transmembrane region" description="Helical" evidence="9">
    <location>
        <begin position="82"/>
        <end position="106"/>
    </location>
</feature>
<evidence type="ECO:0000256" key="3">
    <source>
        <dbReference type="ARBA" id="ARBA00022989"/>
    </source>
</evidence>
<dbReference type="GO" id="GO:0004930">
    <property type="term" value="F:G protein-coupled receptor activity"/>
    <property type="evidence" value="ECO:0007669"/>
    <property type="project" value="UniProtKB-KW"/>
</dbReference>
<evidence type="ECO:0000313" key="11">
    <source>
        <dbReference type="Ensembl" id="ENSATEP00000023377.3"/>
    </source>
</evidence>
<organism evidence="11 12">
    <name type="scientific">Anabas testudineus</name>
    <name type="common">Climbing perch</name>
    <name type="synonym">Anthias testudineus</name>
    <dbReference type="NCBI Taxonomy" id="64144"/>
    <lineage>
        <taxon>Eukaryota</taxon>
        <taxon>Metazoa</taxon>
        <taxon>Chordata</taxon>
        <taxon>Craniata</taxon>
        <taxon>Vertebrata</taxon>
        <taxon>Euteleostomi</taxon>
        <taxon>Actinopterygii</taxon>
        <taxon>Neopterygii</taxon>
        <taxon>Teleostei</taxon>
        <taxon>Neoteleostei</taxon>
        <taxon>Acanthomorphata</taxon>
        <taxon>Anabantaria</taxon>
        <taxon>Anabantiformes</taxon>
        <taxon>Anabantoidei</taxon>
        <taxon>Anabantidae</taxon>
        <taxon>Anabas</taxon>
    </lineage>
</organism>
<sequence length="291" mass="33891">MYTNATNTTCTEDLLQGWAYSLLFLLGFLLNAAALRAFIARRNSWTDTDIYMFNLAIADTALVLFLPFRIYDAFFCLPKTYLCTLLICIHFLNMYASILTTTAISVHRYLTIKFPLQARSWRRKKETAFAVCLLLWLFLVTICAVFRDDNAPDKLWTCYQRCKNERLKTQFVVILLLLGFLVPLIIVVFCSSQMIYILLKGDDKSEERRNDKSEQKKNIVGMITANLIVFIVCYTPIHVGFLVIFFYNPPPDWQQLKIPAYVYFLVSEWIASTNCCLDSFSYCFLMKQFYS</sequence>
<dbReference type="InterPro" id="IPR017452">
    <property type="entry name" value="GPCR_Rhodpsn_7TM"/>
</dbReference>
<evidence type="ECO:0000256" key="6">
    <source>
        <dbReference type="ARBA" id="ARBA00023170"/>
    </source>
</evidence>
<evidence type="ECO:0000256" key="7">
    <source>
        <dbReference type="ARBA" id="ARBA00023180"/>
    </source>
</evidence>
<evidence type="ECO:0000256" key="4">
    <source>
        <dbReference type="ARBA" id="ARBA00023040"/>
    </source>
</evidence>
<comment type="subcellular location">
    <subcellularLocation>
        <location evidence="1">Membrane</location>
        <topology evidence="1">Multi-pass membrane protein</topology>
    </subcellularLocation>
</comment>
<keyword evidence="4" id="KW-0297">G-protein coupled receptor</keyword>
<dbReference type="Proteomes" id="UP000265040">
    <property type="component" value="Chromosome 17"/>
</dbReference>
<dbReference type="PANTHER" id="PTHR24232:SF101">
    <property type="entry name" value="G-PROTEIN COUPLED RECEPTOR 35-LIKE"/>
    <property type="match status" value="1"/>
</dbReference>
<dbReference type="SUPFAM" id="SSF81321">
    <property type="entry name" value="Family A G protein-coupled receptor-like"/>
    <property type="match status" value="1"/>
</dbReference>
<keyword evidence="8" id="KW-0807">Transducer</keyword>
<protein>
    <recommendedName>
        <fullName evidence="10">G-protein coupled receptors family 1 profile domain-containing protein</fullName>
    </recommendedName>
</protein>
<feature type="domain" description="G-protein coupled receptors family 1 profile" evidence="10">
    <location>
        <begin position="30"/>
        <end position="282"/>
    </location>
</feature>
<keyword evidence="12" id="KW-1185">Reference proteome</keyword>
<dbReference type="GO" id="GO:0005886">
    <property type="term" value="C:plasma membrane"/>
    <property type="evidence" value="ECO:0007669"/>
    <property type="project" value="TreeGrafter"/>
</dbReference>
<evidence type="ECO:0000256" key="2">
    <source>
        <dbReference type="ARBA" id="ARBA00022692"/>
    </source>
</evidence>
<dbReference type="InterPro" id="IPR000276">
    <property type="entry name" value="GPCR_Rhodpsn"/>
</dbReference>
<feature type="transmembrane region" description="Helical" evidence="9">
    <location>
        <begin position="127"/>
        <end position="147"/>
    </location>
</feature>
<reference evidence="11" key="3">
    <citation type="submission" date="2025-09" db="UniProtKB">
        <authorList>
            <consortium name="Ensembl"/>
        </authorList>
    </citation>
    <scope>IDENTIFICATION</scope>
</reference>
<dbReference type="GO" id="GO:0035025">
    <property type="term" value="P:positive regulation of Rho protein signal transduction"/>
    <property type="evidence" value="ECO:0007669"/>
    <property type="project" value="TreeGrafter"/>
</dbReference>
<dbReference type="RefSeq" id="XP_026230780.1">
    <property type="nucleotide sequence ID" value="XM_026374995.1"/>
</dbReference>
<dbReference type="AlphaFoldDB" id="A0A3Q1INP1"/>
<dbReference type="Pfam" id="PF00001">
    <property type="entry name" value="7tm_1"/>
    <property type="match status" value="1"/>
</dbReference>
<dbReference type="PANTHER" id="PTHR24232">
    <property type="entry name" value="G-PROTEIN COUPLED RECEPTOR"/>
    <property type="match status" value="1"/>
</dbReference>
<name>A0A3Q1INP1_ANATE</name>
<reference evidence="11" key="2">
    <citation type="submission" date="2025-08" db="UniProtKB">
        <authorList>
            <consortium name="Ensembl"/>
        </authorList>
    </citation>
    <scope>IDENTIFICATION</scope>
</reference>
<keyword evidence="5 9" id="KW-0472">Membrane</keyword>
<keyword evidence="7" id="KW-0325">Glycoprotein</keyword>
<feature type="transmembrane region" description="Helical" evidence="9">
    <location>
        <begin position="260"/>
        <end position="285"/>
    </location>
</feature>
<dbReference type="PRINTS" id="PR00237">
    <property type="entry name" value="GPCRRHODOPSN"/>
</dbReference>
<dbReference type="InParanoid" id="A0A3Q1INP1"/>
<evidence type="ECO:0000259" key="10">
    <source>
        <dbReference type="PROSITE" id="PS50262"/>
    </source>
</evidence>
<feature type="transmembrane region" description="Helical" evidence="9">
    <location>
        <begin position="171"/>
        <end position="199"/>
    </location>
</feature>
<dbReference type="PROSITE" id="PS50262">
    <property type="entry name" value="G_PROTEIN_RECEP_F1_2"/>
    <property type="match status" value="1"/>
</dbReference>
<feature type="transmembrane region" description="Helical" evidence="9">
    <location>
        <begin position="219"/>
        <end position="248"/>
    </location>
</feature>
<evidence type="ECO:0000256" key="5">
    <source>
        <dbReference type="ARBA" id="ARBA00023136"/>
    </source>
</evidence>
<evidence type="ECO:0000313" key="12">
    <source>
        <dbReference type="Proteomes" id="UP000265040"/>
    </source>
</evidence>
<dbReference type="GeneTree" id="ENSGT01040000240444"/>
<evidence type="ECO:0000256" key="8">
    <source>
        <dbReference type="ARBA" id="ARBA00023224"/>
    </source>
</evidence>
<dbReference type="STRING" id="64144.ENSATEP00000023377"/>
<evidence type="ECO:0000256" key="9">
    <source>
        <dbReference type="SAM" id="Phobius"/>
    </source>
</evidence>
<dbReference type="GeneID" id="113172153"/>
<dbReference type="CTD" id="101882856"/>
<proteinExistence type="predicted"/>
<dbReference type="GO" id="GO:0007200">
    <property type="term" value="P:phospholipase C-activating G protein-coupled receptor signaling pathway"/>
    <property type="evidence" value="ECO:0007669"/>
    <property type="project" value="TreeGrafter"/>
</dbReference>
<keyword evidence="2 9" id="KW-0812">Transmembrane</keyword>
<feature type="transmembrane region" description="Helical" evidence="9">
    <location>
        <begin position="51"/>
        <end position="70"/>
    </location>
</feature>
<keyword evidence="6" id="KW-0675">Receptor</keyword>
<keyword evidence="3 9" id="KW-1133">Transmembrane helix</keyword>
<dbReference type="Ensembl" id="ENSATET00000023751.3">
    <property type="protein sequence ID" value="ENSATEP00000023377.3"/>
    <property type="gene ID" value="ENSATEG00000016202.3"/>
</dbReference>
<reference evidence="11" key="1">
    <citation type="submission" date="2021-04" db="EMBL/GenBank/DDBJ databases">
        <authorList>
            <consortium name="Wellcome Sanger Institute Data Sharing"/>
        </authorList>
    </citation>
    <scope>NUCLEOTIDE SEQUENCE [LARGE SCALE GENOMIC DNA]</scope>
</reference>
<evidence type="ECO:0000256" key="1">
    <source>
        <dbReference type="ARBA" id="ARBA00004141"/>
    </source>
</evidence>
<dbReference type="Gene3D" id="1.20.1070.10">
    <property type="entry name" value="Rhodopsin 7-helix transmembrane proteins"/>
    <property type="match status" value="1"/>
</dbReference>